<sequence length="178" mass="20042">MNSNDRVKRYRERQKALQGVTSPLVETVTQKGALHPKALQKDTVTLYRYIDGKHIELAEVPEGYKVLSDGQVWRPQEKIPVKGNDRISFIQRELNNPYLVGSIDNAGRVLGDRLARYEKAYRYKLWKDGKPVDELDSGSAAKLFQVCTSLNKHDVAHLVRYGVSGPTMDIVSETLGAS</sequence>
<organism evidence="1">
    <name type="scientific">marine sediment metagenome</name>
    <dbReference type="NCBI Taxonomy" id="412755"/>
    <lineage>
        <taxon>unclassified sequences</taxon>
        <taxon>metagenomes</taxon>
        <taxon>ecological metagenomes</taxon>
    </lineage>
</organism>
<accession>A0A0F9JWN8</accession>
<proteinExistence type="predicted"/>
<protein>
    <submittedName>
        <fullName evidence="1">Uncharacterized protein</fullName>
    </submittedName>
</protein>
<dbReference type="AlphaFoldDB" id="A0A0F9JWN8"/>
<evidence type="ECO:0000313" key="1">
    <source>
        <dbReference type="EMBL" id="KKM66846.1"/>
    </source>
</evidence>
<name>A0A0F9JWN8_9ZZZZ</name>
<gene>
    <name evidence="1" type="ORF">LCGC14_1477140</name>
</gene>
<dbReference type="EMBL" id="LAZR01010456">
    <property type="protein sequence ID" value="KKM66846.1"/>
    <property type="molecule type" value="Genomic_DNA"/>
</dbReference>
<comment type="caution">
    <text evidence="1">The sequence shown here is derived from an EMBL/GenBank/DDBJ whole genome shotgun (WGS) entry which is preliminary data.</text>
</comment>
<reference evidence="1" key="1">
    <citation type="journal article" date="2015" name="Nature">
        <title>Complex archaea that bridge the gap between prokaryotes and eukaryotes.</title>
        <authorList>
            <person name="Spang A."/>
            <person name="Saw J.H."/>
            <person name="Jorgensen S.L."/>
            <person name="Zaremba-Niedzwiedzka K."/>
            <person name="Martijn J."/>
            <person name="Lind A.E."/>
            <person name="van Eijk R."/>
            <person name="Schleper C."/>
            <person name="Guy L."/>
            <person name="Ettema T.J."/>
        </authorList>
    </citation>
    <scope>NUCLEOTIDE SEQUENCE</scope>
</reference>